<dbReference type="Proteomes" id="UP000639396">
    <property type="component" value="Unassembled WGS sequence"/>
</dbReference>
<keyword evidence="1" id="KW-0328">Glycosyltransferase</keyword>
<dbReference type="GO" id="GO:0006487">
    <property type="term" value="P:protein N-linked glycosylation"/>
    <property type="evidence" value="ECO:0007669"/>
    <property type="project" value="TreeGrafter"/>
</dbReference>
<organism evidence="3 4">
    <name type="scientific">Paenibacillus oceani</name>
    <dbReference type="NCBI Taxonomy" id="2772510"/>
    <lineage>
        <taxon>Bacteria</taxon>
        <taxon>Bacillati</taxon>
        <taxon>Bacillota</taxon>
        <taxon>Bacilli</taxon>
        <taxon>Bacillales</taxon>
        <taxon>Paenibacillaceae</taxon>
        <taxon>Paenibacillus</taxon>
    </lineage>
</organism>
<evidence type="ECO:0008006" key="5">
    <source>
        <dbReference type="Google" id="ProtNLM"/>
    </source>
</evidence>
<dbReference type="InterPro" id="IPR029044">
    <property type="entry name" value="Nucleotide-diphossugar_trans"/>
</dbReference>
<dbReference type="EMBL" id="JACXJA010000003">
    <property type="protein sequence ID" value="MBD2860886.1"/>
    <property type="molecule type" value="Genomic_DNA"/>
</dbReference>
<evidence type="ECO:0000256" key="2">
    <source>
        <dbReference type="ARBA" id="ARBA00022679"/>
    </source>
</evidence>
<dbReference type="InterPro" id="IPR008630">
    <property type="entry name" value="Glyco_trans_34"/>
</dbReference>
<dbReference type="PANTHER" id="PTHR31306:SF4">
    <property type="entry name" value="ALPHA-1,2-GALACTOSYLTRANSFERASE"/>
    <property type="match status" value="1"/>
</dbReference>
<dbReference type="AlphaFoldDB" id="A0A927C6Z3"/>
<accession>A0A927C6Z3</accession>
<dbReference type="GO" id="GO:0016757">
    <property type="term" value="F:glycosyltransferase activity"/>
    <property type="evidence" value="ECO:0007669"/>
    <property type="project" value="UniProtKB-KW"/>
</dbReference>
<dbReference type="PANTHER" id="PTHR31306">
    <property type="entry name" value="ALPHA-1,6-MANNOSYLTRANSFERASE MNN11-RELATED"/>
    <property type="match status" value="1"/>
</dbReference>
<comment type="caution">
    <text evidence="3">The sequence shown here is derived from an EMBL/GenBank/DDBJ whole genome shotgun (WGS) entry which is preliminary data.</text>
</comment>
<reference evidence="3" key="1">
    <citation type="submission" date="2020-09" db="EMBL/GenBank/DDBJ databases">
        <title>A novel bacterium of genus Paenibacillus, isolated from South China Sea.</title>
        <authorList>
            <person name="Huang H."/>
            <person name="Mo K."/>
            <person name="Hu Y."/>
        </authorList>
    </citation>
    <scope>NUCLEOTIDE SEQUENCE</scope>
    <source>
        <strain evidence="3">IB182363</strain>
    </source>
</reference>
<gene>
    <name evidence="3" type="ORF">IDH45_02655</name>
</gene>
<evidence type="ECO:0000313" key="4">
    <source>
        <dbReference type="Proteomes" id="UP000639396"/>
    </source>
</evidence>
<protein>
    <recommendedName>
        <fullName evidence="5">Nucleotide-diphospho-sugar transferase domain-containing protein</fullName>
    </recommendedName>
</protein>
<keyword evidence="4" id="KW-1185">Reference proteome</keyword>
<name>A0A927C6Z3_9BACL</name>
<dbReference type="RefSeq" id="WP_190924400.1">
    <property type="nucleotide sequence ID" value="NZ_JACXJA010000003.1"/>
</dbReference>
<dbReference type="Gene3D" id="3.90.550.10">
    <property type="entry name" value="Spore Coat Polysaccharide Biosynthesis Protein SpsA, Chain A"/>
    <property type="match status" value="1"/>
</dbReference>
<sequence>MEDLRIPSLPFSWRPQNKMLICSIATGAKHIALLRVMAPTVAFYALQHKMDSLVLPLESRLAPSRPPAWDKIVLIYNALRMYETVMWIDADAIICDPGKDIREALDPDRTIHLVAHKRSRGRLIPNTGVWVCRRADSTLELLEKVWEHAAYIHHRWWEQAALMDLIGYDPQTYTFQGPTPYSGLVQFLDHEWNSRNKDSAPHPIIYHYCNKHKPVEDMEEHYSRFLNRIAGIEPPVAKPLEAGSDPSCSLTLS</sequence>
<evidence type="ECO:0000313" key="3">
    <source>
        <dbReference type="EMBL" id="MBD2860886.1"/>
    </source>
</evidence>
<proteinExistence type="predicted"/>
<evidence type="ECO:0000256" key="1">
    <source>
        <dbReference type="ARBA" id="ARBA00022676"/>
    </source>
</evidence>
<dbReference type="GO" id="GO:0016020">
    <property type="term" value="C:membrane"/>
    <property type="evidence" value="ECO:0007669"/>
    <property type="project" value="InterPro"/>
</dbReference>
<dbReference type="SUPFAM" id="SSF53448">
    <property type="entry name" value="Nucleotide-diphospho-sugar transferases"/>
    <property type="match status" value="1"/>
</dbReference>
<keyword evidence="2" id="KW-0808">Transferase</keyword>